<dbReference type="Proteomes" id="UP000823937">
    <property type="component" value="Unassembled WGS sequence"/>
</dbReference>
<comment type="catalytic activity">
    <reaction evidence="3">
        <text>O-phospho-D-serine + H2O = D-serine + phosphate</text>
        <dbReference type="Rhea" id="RHEA:24873"/>
        <dbReference type="ChEBI" id="CHEBI:15377"/>
        <dbReference type="ChEBI" id="CHEBI:35247"/>
        <dbReference type="ChEBI" id="CHEBI:43474"/>
        <dbReference type="ChEBI" id="CHEBI:58680"/>
        <dbReference type="EC" id="3.1.3.3"/>
    </reaction>
</comment>
<name>A0A9D1TL16_9BACI</name>
<dbReference type="SFLD" id="SFLDG01129">
    <property type="entry name" value="C1.5:_HAD__Beta-PGM__Phosphata"/>
    <property type="match status" value="1"/>
</dbReference>
<dbReference type="Pfam" id="PF00702">
    <property type="entry name" value="Hydrolase"/>
    <property type="match status" value="1"/>
</dbReference>
<reference evidence="4" key="2">
    <citation type="submission" date="2021-04" db="EMBL/GenBank/DDBJ databases">
        <authorList>
            <person name="Gilroy R."/>
        </authorList>
    </citation>
    <scope>NUCLEOTIDE SEQUENCE</scope>
    <source>
        <strain evidence="4">CHK169-2315</strain>
    </source>
</reference>
<dbReference type="Gene3D" id="3.40.50.1000">
    <property type="entry name" value="HAD superfamily/HAD-like"/>
    <property type="match status" value="1"/>
</dbReference>
<evidence type="ECO:0000313" key="4">
    <source>
        <dbReference type="EMBL" id="HIV74952.1"/>
    </source>
</evidence>
<organism evidence="4 5">
    <name type="scientific">Candidatus Pseudogracilibacillus intestinigallinarum</name>
    <dbReference type="NCBI Taxonomy" id="2838742"/>
    <lineage>
        <taxon>Bacteria</taxon>
        <taxon>Bacillati</taxon>
        <taxon>Bacillota</taxon>
        <taxon>Bacilli</taxon>
        <taxon>Bacillales</taxon>
        <taxon>Bacillaceae</taxon>
        <taxon>Pseudogracilibacillus</taxon>
    </lineage>
</organism>
<dbReference type="NCBIfam" id="TIGR01549">
    <property type="entry name" value="HAD-SF-IA-v1"/>
    <property type="match status" value="1"/>
</dbReference>
<dbReference type="InterPro" id="IPR051400">
    <property type="entry name" value="HAD-like_hydrolase"/>
</dbReference>
<accession>A0A9D1TL16</accession>
<keyword evidence="3" id="KW-0028">Amino-acid biosynthesis</keyword>
<dbReference type="Gene3D" id="1.20.120.1600">
    <property type="match status" value="1"/>
</dbReference>
<dbReference type="HAMAP" id="MF_02240">
    <property type="entry name" value="PSP"/>
    <property type="match status" value="1"/>
</dbReference>
<dbReference type="SUPFAM" id="SSF56784">
    <property type="entry name" value="HAD-like"/>
    <property type="match status" value="1"/>
</dbReference>
<dbReference type="SFLD" id="SFLDS00003">
    <property type="entry name" value="Haloacid_Dehalogenase"/>
    <property type="match status" value="1"/>
</dbReference>
<dbReference type="AlphaFoldDB" id="A0A9D1TL16"/>
<protein>
    <recommendedName>
        <fullName evidence="3">Phosphoserine phosphatase</fullName>
        <shortName evidence="3">PSP</shortName>
        <ecNumber evidence="3">3.1.3.3</ecNumber>
    </recommendedName>
</protein>
<keyword evidence="3" id="KW-0718">Serine biosynthesis</keyword>
<dbReference type="EC" id="3.1.3.3" evidence="3"/>
<comment type="caution">
    <text evidence="4">The sequence shown here is derived from an EMBL/GenBank/DDBJ whole genome shotgun (WGS) entry which is preliminary data.</text>
</comment>
<dbReference type="EMBL" id="DXHX01000121">
    <property type="protein sequence ID" value="HIV74952.1"/>
    <property type="molecule type" value="Genomic_DNA"/>
</dbReference>
<comment type="pathway">
    <text evidence="3">Amino-acid biosynthesis; L-serine biosynthesis; L-serine from 3-phospho-D-glycerate: step 3/3.</text>
</comment>
<dbReference type="InterPro" id="IPR044266">
    <property type="entry name" value="PSP_YsaA"/>
</dbReference>
<dbReference type="PANTHER" id="PTHR46470">
    <property type="entry name" value="N-ACYLNEURAMINATE-9-PHOSPHATASE"/>
    <property type="match status" value="1"/>
</dbReference>
<dbReference type="PANTHER" id="PTHR46470:SF3">
    <property type="entry name" value="N-ACYLNEURAMINATE-9-PHOSPHATASE"/>
    <property type="match status" value="1"/>
</dbReference>
<dbReference type="GO" id="GO:0036424">
    <property type="term" value="F:L-phosphoserine phosphatase activity"/>
    <property type="evidence" value="ECO:0007669"/>
    <property type="project" value="UniProtKB-UniRule"/>
</dbReference>
<gene>
    <name evidence="4" type="ORF">H9895_07750</name>
</gene>
<dbReference type="InterPro" id="IPR023214">
    <property type="entry name" value="HAD_sf"/>
</dbReference>
<reference evidence="4" key="1">
    <citation type="journal article" date="2021" name="PeerJ">
        <title>Extensive microbial diversity within the chicken gut microbiome revealed by metagenomics and culture.</title>
        <authorList>
            <person name="Gilroy R."/>
            <person name="Ravi A."/>
            <person name="Getino M."/>
            <person name="Pursley I."/>
            <person name="Horton D.L."/>
            <person name="Alikhan N.F."/>
            <person name="Baker D."/>
            <person name="Gharbi K."/>
            <person name="Hall N."/>
            <person name="Watson M."/>
            <person name="Adriaenssens E.M."/>
            <person name="Foster-Nyarko E."/>
            <person name="Jarju S."/>
            <person name="Secka A."/>
            <person name="Antonio M."/>
            <person name="Oren A."/>
            <person name="Chaudhuri R.R."/>
            <person name="La Ragione R."/>
            <person name="Hildebrand F."/>
            <person name="Pallen M.J."/>
        </authorList>
    </citation>
    <scope>NUCLEOTIDE SEQUENCE</scope>
    <source>
        <strain evidence="4">CHK169-2315</strain>
    </source>
</reference>
<evidence type="ECO:0000256" key="3">
    <source>
        <dbReference type="HAMAP-Rule" id="MF_02240"/>
    </source>
</evidence>
<dbReference type="GO" id="GO:0006564">
    <property type="term" value="P:L-serine biosynthetic process"/>
    <property type="evidence" value="ECO:0007669"/>
    <property type="project" value="UniProtKB-UniRule"/>
</dbReference>
<proteinExistence type="inferred from homology"/>
<comment type="cofactor">
    <cofactor evidence="3">
        <name>Mg(2+)</name>
        <dbReference type="ChEBI" id="CHEBI:18420"/>
    </cofactor>
    <cofactor evidence="3">
        <name>Co(2+)</name>
        <dbReference type="ChEBI" id="CHEBI:48828"/>
    </cofactor>
</comment>
<dbReference type="SFLD" id="SFLDG01135">
    <property type="entry name" value="C1.5.6:_HAD__Beta-PGM__Phospha"/>
    <property type="match status" value="1"/>
</dbReference>
<dbReference type="NCBIfam" id="TIGR01509">
    <property type="entry name" value="HAD-SF-IA-v3"/>
    <property type="match status" value="1"/>
</dbReference>
<evidence type="ECO:0000256" key="2">
    <source>
        <dbReference type="ARBA" id="ARBA00022842"/>
    </source>
</evidence>
<keyword evidence="3" id="KW-0170">Cobalt</keyword>
<evidence type="ECO:0000313" key="5">
    <source>
        <dbReference type="Proteomes" id="UP000823937"/>
    </source>
</evidence>
<dbReference type="InterPro" id="IPR006439">
    <property type="entry name" value="HAD-SF_hydro_IA"/>
</dbReference>
<comment type="similarity">
    <text evidence="3">Belongs to the HAD-like hydrolase superfamily.</text>
</comment>
<comment type="function">
    <text evidence="3">Catalyzes the last step of the phosphorylated serine biosynthetic pathway, i.e. dephosphorylation of O-phospho-L-serine to form L-serine.</text>
</comment>
<comment type="catalytic activity">
    <reaction evidence="3">
        <text>O-phospho-L-serine + H2O = L-serine + phosphate</text>
        <dbReference type="Rhea" id="RHEA:21208"/>
        <dbReference type="ChEBI" id="CHEBI:15377"/>
        <dbReference type="ChEBI" id="CHEBI:33384"/>
        <dbReference type="ChEBI" id="CHEBI:43474"/>
        <dbReference type="ChEBI" id="CHEBI:57524"/>
        <dbReference type="EC" id="3.1.3.3"/>
    </reaction>
</comment>
<keyword evidence="2 3" id="KW-0460">Magnesium</keyword>
<sequence>MLKAVIFDLDDTLLWDDKSVSEAFKATCEKATEKYAIDLETLEENVRKHAQEIYPTLPTYPFTSNIGIGTFEGMWGTFSDESDDFKLMRDTLPTFRKEAWFNGLKDLDIVDEALASELAVMFPAERKKHIFLYEETIDILEQLQGKYKLIMLTNGAPSLQHTKLSLSPQLAPFFDHIIISGNFGQGKPSVDIFKHVLHVAGVDKNEAVMIGDNPMTDILGASRVGMDSIWINHHKRDLTEVTPTYEVKRLKEIMPIIKSLSK</sequence>
<dbReference type="InterPro" id="IPR036412">
    <property type="entry name" value="HAD-like_sf"/>
</dbReference>
<keyword evidence="1 3" id="KW-0378">Hydrolase</keyword>
<evidence type="ECO:0000256" key="1">
    <source>
        <dbReference type="ARBA" id="ARBA00022801"/>
    </source>
</evidence>